<dbReference type="SUPFAM" id="SSF47413">
    <property type="entry name" value="lambda repressor-like DNA-binding domains"/>
    <property type="match status" value="1"/>
</dbReference>
<dbReference type="EMBL" id="PPXF01000054">
    <property type="protein sequence ID" value="POH62247.1"/>
    <property type="molecule type" value="Genomic_DNA"/>
</dbReference>
<name>A0A2S3Z9M9_9MICO</name>
<dbReference type="OrthoDB" id="2854648at2"/>
<keyword evidence="1" id="KW-0805">Transcription regulation</keyword>
<dbReference type="Proteomes" id="UP000237104">
    <property type="component" value="Unassembled WGS sequence"/>
</dbReference>
<gene>
    <name evidence="6" type="ORF">C3B59_11580</name>
</gene>
<dbReference type="Pfam" id="PF00356">
    <property type="entry name" value="LacI"/>
    <property type="match status" value="1"/>
</dbReference>
<comment type="caution">
    <text evidence="6">The sequence shown here is derived from an EMBL/GenBank/DDBJ whole genome shotgun (WGS) entry which is preliminary data.</text>
</comment>
<dbReference type="InterPro" id="IPR001387">
    <property type="entry name" value="Cro/C1-type_HTH"/>
</dbReference>
<keyword evidence="3" id="KW-0804">Transcription</keyword>
<dbReference type="AlphaFoldDB" id="A0A2S3Z9M9"/>
<dbReference type="PROSITE" id="PS50943">
    <property type="entry name" value="HTH_CROC1"/>
    <property type="match status" value="1"/>
</dbReference>
<evidence type="ECO:0000256" key="1">
    <source>
        <dbReference type="ARBA" id="ARBA00023015"/>
    </source>
</evidence>
<dbReference type="SMART" id="SM00354">
    <property type="entry name" value="HTH_LACI"/>
    <property type="match status" value="1"/>
</dbReference>
<dbReference type="InterPro" id="IPR028082">
    <property type="entry name" value="Peripla_BP_I"/>
</dbReference>
<dbReference type="GO" id="GO:0000976">
    <property type="term" value="F:transcription cis-regulatory region binding"/>
    <property type="evidence" value="ECO:0007669"/>
    <property type="project" value="TreeGrafter"/>
</dbReference>
<evidence type="ECO:0000313" key="7">
    <source>
        <dbReference type="Proteomes" id="UP000237104"/>
    </source>
</evidence>
<dbReference type="Pfam" id="PF13377">
    <property type="entry name" value="Peripla_BP_3"/>
    <property type="match status" value="1"/>
</dbReference>
<keyword evidence="2" id="KW-0238">DNA-binding</keyword>
<evidence type="ECO:0000256" key="3">
    <source>
        <dbReference type="ARBA" id="ARBA00023163"/>
    </source>
</evidence>
<proteinExistence type="predicted"/>
<sequence>MASTMQDVARLAGVSPKTVSNVINGHRYLSEATRERVEKAIIELDYQLNLAARNLRSGRSGVIGLAVPALSVAYFAELAEEVIAAAERHDLVVLVERTGSLERERAFLKSPRLQHIDGLILNPMDGASVDGERYSLSVPLVLLGDQVTKGPTDHIIVDQVAASQAATRHLLEGGRRRIAVIGAHDSGEDASARMRLEGYRSALQEHKIGFDPQLVVNADPWHRANGAKAARELIDRGAKFDAIFAFNDALALGAMRVLQEVGVRVPVDVAIVGFDNLDESAYSVPSLTTIDPGRSQIAESAVQFLVDQIGGKKEPRQLLAKYELIRRESSG</sequence>
<dbReference type="InterPro" id="IPR000843">
    <property type="entry name" value="HTH_LacI"/>
</dbReference>
<dbReference type="PROSITE" id="PS50932">
    <property type="entry name" value="HTH_LACI_2"/>
    <property type="match status" value="1"/>
</dbReference>
<dbReference type="PANTHER" id="PTHR30146:SF153">
    <property type="entry name" value="LACTOSE OPERON REPRESSOR"/>
    <property type="match status" value="1"/>
</dbReference>
<feature type="domain" description="HTH lacI-type" evidence="4">
    <location>
        <begin position="3"/>
        <end position="57"/>
    </location>
</feature>
<dbReference type="PROSITE" id="PS00356">
    <property type="entry name" value="HTH_LACI_1"/>
    <property type="match status" value="1"/>
</dbReference>
<dbReference type="SUPFAM" id="SSF53822">
    <property type="entry name" value="Periplasmic binding protein-like I"/>
    <property type="match status" value="1"/>
</dbReference>
<dbReference type="Gene3D" id="3.40.50.2300">
    <property type="match status" value="2"/>
</dbReference>
<reference evidence="6 7" key="1">
    <citation type="submission" date="2018-01" db="EMBL/GenBank/DDBJ databases">
        <title>Cryobacterium sp. nov., from glaciers in China.</title>
        <authorList>
            <person name="Liu Q."/>
            <person name="Xin Y.-H."/>
        </authorList>
    </citation>
    <scope>NUCLEOTIDE SEQUENCE [LARGE SCALE GENOMIC DNA]</scope>
    <source>
        <strain evidence="6 7">TMB1-8</strain>
    </source>
</reference>
<evidence type="ECO:0000313" key="6">
    <source>
        <dbReference type="EMBL" id="POH62247.1"/>
    </source>
</evidence>
<dbReference type="InterPro" id="IPR010982">
    <property type="entry name" value="Lambda_DNA-bd_dom_sf"/>
</dbReference>
<feature type="domain" description="HTH cro/C1-type" evidence="5">
    <location>
        <begin position="4"/>
        <end position="47"/>
    </location>
</feature>
<dbReference type="CDD" id="cd01392">
    <property type="entry name" value="HTH_LacI"/>
    <property type="match status" value="1"/>
</dbReference>
<dbReference type="PRINTS" id="PR00036">
    <property type="entry name" value="HTHLACI"/>
</dbReference>
<dbReference type="GO" id="GO:0003700">
    <property type="term" value="F:DNA-binding transcription factor activity"/>
    <property type="evidence" value="ECO:0007669"/>
    <property type="project" value="TreeGrafter"/>
</dbReference>
<dbReference type="InterPro" id="IPR046335">
    <property type="entry name" value="LacI/GalR-like_sensor"/>
</dbReference>
<accession>A0A2S3Z9M9</accession>
<evidence type="ECO:0000256" key="2">
    <source>
        <dbReference type="ARBA" id="ARBA00023125"/>
    </source>
</evidence>
<dbReference type="CDD" id="cd06267">
    <property type="entry name" value="PBP1_LacI_sugar_binding-like"/>
    <property type="match status" value="1"/>
</dbReference>
<protein>
    <submittedName>
        <fullName evidence="6">LacI family transcriptional regulator</fullName>
    </submittedName>
</protein>
<organism evidence="6 7">
    <name type="scientific">Cryobacterium zongtaii</name>
    <dbReference type="NCBI Taxonomy" id="1259217"/>
    <lineage>
        <taxon>Bacteria</taxon>
        <taxon>Bacillati</taxon>
        <taxon>Actinomycetota</taxon>
        <taxon>Actinomycetes</taxon>
        <taxon>Micrococcales</taxon>
        <taxon>Microbacteriaceae</taxon>
        <taxon>Cryobacterium</taxon>
    </lineage>
</organism>
<evidence type="ECO:0000259" key="4">
    <source>
        <dbReference type="PROSITE" id="PS50932"/>
    </source>
</evidence>
<dbReference type="PANTHER" id="PTHR30146">
    <property type="entry name" value="LACI-RELATED TRANSCRIPTIONAL REPRESSOR"/>
    <property type="match status" value="1"/>
</dbReference>
<dbReference type="Gene3D" id="1.10.260.40">
    <property type="entry name" value="lambda repressor-like DNA-binding domains"/>
    <property type="match status" value="1"/>
</dbReference>
<evidence type="ECO:0000259" key="5">
    <source>
        <dbReference type="PROSITE" id="PS50943"/>
    </source>
</evidence>